<dbReference type="AlphaFoldDB" id="A0A6J4HPS6"/>
<feature type="non-terminal residue" evidence="2">
    <location>
        <position position="1"/>
    </location>
</feature>
<proteinExistence type="predicted"/>
<dbReference type="EMBL" id="CADCTK010000208">
    <property type="protein sequence ID" value="CAA9229528.1"/>
    <property type="molecule type" value="Genomic_DNA"/>
</dbReference>
<evidence type="ECO:0000256" key="1">
    <source>
        <dbReference type="SAM" id="MobiDB-lite"/>
    </source>
</evidence>
<reference evidence="2" key="1">
    <citation type="submission" date="2020-02" db="EMBL/GenBank/DDBJ databases">
        <authorList>
            <person name="Meier V. D."/>
        </authorList>
    </citation>
    <scope>NUCLEOTIDE SEQUENCE</scope>
    <source>
        <strain evidence="2">AVDCRST_MAG26</strain>
    </source>
</reference>
<name>A0A6J4HPS6_9CHLR</name>
<accession>A0A6J4HPS6</accession>
<sequence>EPDAHPRRAAGTGASAGADPLDVCLVHHESKC</sequence>
<feature type="non-terminal residue" evidence="2">
    <location>
        <position position="32"/>
    </location>
</feature>
<gene>
    <name evidence="2" type="ORF">AVDCRST_MAG26-896</name>
</gene>
<protein>
    <submittedName>
        <fullName evidence="2">Uncharacterized protein</fullName>
    </submittedName>
</protein>
<feature type="region of interest" description="Disordered" evidence="1">
    <location>
        <begin position="1"/>
        <end position="20"/>
    </location>
</feature>
<organism evidence="2">
    <name type="scientific">uncultured Chloroflexia bacterium</name>
    <dbReference type="NCBI Taxonomy" id="1672391"/>
    <lineage>
        <taxon>Bacteria</taxon>
        <taxon>Bacillati</taxon>
        <taxon>Chloroflexota</taxon>
        <taxon>Chloroflexia</taxon>
        <taxon>environmental samples</taxon>
    </lineage>
</organism>
<evidence type="ECO:0000313" key="2">
    <source>
        <dbReference type="EMBL" id="CAA9229528.1"/>
    </source>
</evidence>
<feature type="compositionally biased region" description="Low complexity" evidence="1">
    <location>
        <begin position="9"/>
        <end position="18"/>
    </location>
</feature>